<sequence length="526" mass="60530">MDDIKDKLLDFQVKHVRDLQSAIKSNLCVVDASDTGTGKTYCALALCKLEKLTPLVICPKSVISSWMSVAKIMDVEMLGVSNYELIKGCKFYDKDMNIVDCGFIDKYIMSNKEIELLKLSSKSKKINKESYMCQFPKDTVVIFDEAHRCKNHKTINSRFLISVAESRTKIMLLSATIIDKIECFKPFGVVFGLYDDKKKYLLWMKAQLKLVKERNKLLNKEKDNTDIRALQLHIIHKTMFPYRGSRMKISELGEKFPKNQIMANCYYSDNHDEINKLYDVINTALKELKNRETRAEGLGKLIIARVKIEVFKVPIIIDLCQEALDNDNSVAIFVNFKEAMNMIALHFDCDCLVHGEQTLEERNYAIERFQKNESKIIICIIQAGGVGISLHDLHGRPRMSIISPSWTAQDMVQAFGRIHRAGAKTPSIQKIVYIAKTYEEDVCKLMKEKIENINTINNGILLPFEIDTENLQVLEQELKPEDIKITLERKIEVNQNVELEEDLEEEKPKVKNKKINKYVKINKPLS</sequence>
<dbReference type="GO" id="GO:0016787">
    <property type="term" value="F:hydrolase activity"/>
    <property type="evidence" value="ECO:0007669"/>
    <property type="project" value="UniProtKB-KW"/>
</dbReference>
<reference evidence="4" key="1">
    <citation type="journal article" date="2020" name="Nature">
        <title>Giant virus diversity and host interactions through global metagenomics.</title>
        <authorList>
            <person name="Schulz F."/>
            <person name="Roux S."/>
            <person name="Paez-Espino D."/>
            <person name="Jungbluth S."/>
            <person name="Walsh D.A."/>
            <person name="Denef V.J."/>
            <person name="McMahon K.D."/>
            <person name="Konstantinidis K.T."/>
            <person name="Eloe-Fadrosh E.A."/>
            <person name="Kyrpides N.C."/>
            <person name="Woyke T."/>
        </authorList>
    </citation>
    <scope>NUCLEOTIDE SEQUENCE</scope>
    <source>
        <strain evidence="4">GVMAG-M-3300023179-27</strain>
    </source>
</reference>
<proteinExistence type="predicted"/>
<organism evidence="4">
    <name type="scientific">viral metagenome</name>
    <dbReference type="NCBI Taxonomy" id="1070528"/>
    <lineage>
        <taxon>unclassified sequences</taxon>
        <taxon>metagenomes</taxon>
        <taxon>organismal metagenomes</taxon>
    </lineage>
</organism>
<keyword evidence="1" id="KW-0378">Hydrolase</keyword>
<dbReference type="GO" id="GO:0006281">
    <property type="term" value="P:DNA repair"/>
    <property type="evidence" value="ECO:0007669"/>
    <property type="project" value="TreeGrafter"/>
</dbReference>
<dbReference type="PANTHER" id="PTHR45766:SF6">
    <property type="entry name" value="SWI_SNF-RELATED MATRIX-ASSOCIATED ACTIN-DEPENDENT REGULATOR OF CHROMATIN SUBFAMILY A-LIKE PROTEIN 1"/>
    <property type="match status" value="1"/>
</dbReference>
<name>A0A6C0EC08_9ZZZZ</name>
<feature type="domain" description="Helicase C-terminal" evidence="3">
    <location>
        <begin position="318"/>
        <end position="472"/>
    </location>
</feature>
<dbReference type="SMART" id="SM00490">
    <property type="entry name" value="HELICc"/>
    <property type="match status" value="1"/>
</dbReference>
<evidence type="ECO:0000313" key="4">
    <source>
        <dbReference type="EMBL" id="QHT26252.1"/>
    </source>
</evidence>
<dbReference type="Pfam" id="PF04851">
    <property type="entry name" value="ResIII"/>
    <property type="match status" value="1"/>
</dbReference>
<dbReference type="InterPro" id="IPR001650">
    <property type="entry name" value="Helicase_C-like"/>
</dbReference>
<dbReference type="GO" id="GO:0031297">
    <property type="term" value="P:replication fork processing"/>
    <property type="evidence" value="ECO:0007669"/>
    <property type="project" value="TreeGrafter"/>
</dbReference>
<protein>
    <recommendedName>
        <fullName evidence="5">Helicase</fullName>
    </recommendedName>
</protein>
<dbReference type="InterPro" id="IPR006935">
    <property type="entry name" value="Helicase/UvrB_N"/>
</dbReference>
<dbReference type="Gene3D" id="3.40.50.300">
    <property type="entry name" value="P-loop containing nucleotide triphosphate hydrolases"/>
    <property type="match status" value="2"/>
</dbReference>
<evidence type="ECO:0000259" key="2">
    <source>
        <dbReference type="PROSITE" id="PS51192"/>
    </source>
</evidence>
<dbReference type="PROSITE" id="PS51194">
    <property type="entry name" value="HELICASE_CTER"/>
    <property type="match status" value="1"/>
</dbReference>
<evidence type="ECO:0008006" key="5">
    <source>
        <dbReference type="Google" id="ProtNLM"/>
    </source>
</evidence>
<evidence type="ECO:0000256" key="1">
    <source>
        <dbReference type="ARBA" id="ARBA00022801"/>
    </source>
</evidence>
<dbReference type="InterPro" id="IPR014001">
    <property type="entry name" value="Helicase_ATP-bd"/>
</dbReference>
<dbReference type="PANTHER" id="PTHR45766">
    <property type="entry name" value="DNA ANNEALING HELICASE AND ENDONUCLEASE ZRANB3 FAMILY MEMBER"/>
    <property type="match status" value="1"/>
</dbReference>
<dbReference type="EMBL" id="MN739782">
    <property type="protein sequence ID" value="QHT26252.1"/>
    <property type="molecule type" value="Genomic_DNA"/>
</dbReference>
<dbReference type="InterPro" id="IPR027417">
    <property type="entry name" value="P-loop_NTPase"/>
</dbReference>
<dbReference type="GO" id="GO:0005524">
    <property type="term" value="F:ATP binding"/>
    <property type="evidence" value="ECO:0007669"/>
    <property type="project" value="InterPro"/>
</dbReference>
<dbReference type="GO" id="GO:0003677">
    <property type="term" value="F:DNA binding"/>
    <property type="evidence" value="ECO:0007669"/>
    <property type="project" value="InterPro"/>
</dbReference>
<dbReference type="PROSITE" id="PS51192">
    <property type="entry name" value="HELICASE_ATP_BIND_1"/>
    <property type="match status" value="1"/>
</dbReference>
<evidence type="ECO:0000259" key="3">
    <source>
        <dbReference type="PROSITE" id="PS51194"/>
    </source>
</evidence>
<feature type="domain" description="Helicase ATP-binding" evidence="2">
    <location>
        <begin position="20"/>
        <end position="195"/>
    </location>
</feature>
<accession>A0A6C0EC08</accession>
<dbReference type="SMART" id="SM00487">
    <property type="entry name" value="DEXDc"/>
    <property type="match status" value="1"/>
</dbReference>
<dbReference type="SUPFAM" id="SSF52540">
    <property type="entry name" value="P-loop containing nucleoside triphosphate hydrolases"/>
    <property type="match status" value="2"/>
</dbReference>
<dbReference type="Pfam" id="PF00271">
    <property type="entry name" value="Helicase_C"/>
    <property type="match status" value="1"/>
</dbReference>
<dbReference type="AlphaFoldDB" id="A0A6C0EC08"/>